<evidence type="ECO:0000256" key="6">
    <source>
        <dbReference type="ARBA" id="ARBA00023033"/>
    </source>
</evidence>
<feature type="binding site" description="axial binding residue" evidence="7">
    <location>
        <position position="440"/>
    </location>
    <ligand>
        <name>heme</name>
        <dbReference type="ChEBI" id="CHEBI:30413"/>
    </ligand>
    <ligandPart>
        <name>Fe</name>
        <dbReference type="ChEBI" id="CHEBI:18248"/>
    </ligandPart>
</feature>
<dbReference type="InterPro" id="IPR002401">
    <property type="entry name" value="Cyt_P450_E_grp-I"/>
</dbReference>
<feature type="signal peptide" evidence="9">
    <location>
        <begin position="1"/>
        <end position="26"/>
    </location>
</feature>
<reference evidence="10" key="1">
    <citation type="journal article" date="2013" name="Plant J.">
        <title>Virus-induced gene silencing identifies Catharanthus roseus 7-deoxyloganic acid-7-hydroxylase, a step in iridoid and monoterpene indole alkaloid biosynthesis.</title>
        <authorList>
            <person name="Salim V."/>
            <person name="Yu F."/>
            <person name="Altarejos J."/>
            <person name="De Luca V."/>
        </authorList>
    </citation>
    <scope>NUCLEOTIDE SEQUENCE</scope>
</reference>
<dbReference type="InterPro" id="IPR017972">
    <property type="entry name" value="Cyt_P450_CS"/>
</dbReference>
<evidence type="ECO:0000256" key="8">
    <source>
        <dbReference type="RuleBase" id="RU000461"/>
    </source>
</evidence>
<dbReference type="InterPro" id="IPR001128">
    <property type="entry name" value="Cyt_P450"/>
</dbReference>
<dbReference type="Pfam" id="PF00067">
    <property type="entry name" value="p450"/>
    <property type="match status" value="1"/>
</dbReference>
<dbReference type="PANTHER" id="PTHR47950">
    <property type="entry name" value="CYTOCHROME P450, FAMILY 76, SUBFAMILY C, POLYPEPTIDE 5-RELATED"/>
    <property type="match status" value="1"/>
</dbReference>
<protein>
    <submittedName>
        <fullName evidence="10">Geraniol 10-hydroxylase-like protein</fullName>
    </submittedName>
</protein>
<keyword evidence="9" id="KW-0732">Signal</keyword>
<dbReference type="CDD" id="cd11073">
    <property type="entry name" value="CYP76-like"/>
    <property type="match status" value="1"/>
</dbReference>
<dbReference type="PROSITE" id="PS00086">
    <property type="entry name" value="CYTOCHROME_P450"/>
    <property type="match status" value="1"/>
</dbReference>
<evidence type="ECO:0000256" key="3">
    <source>
        <dbReference type="ARBA" id="ARBA00022723"/>
    </source>
</evidence>
<keyword evidence="6 8" id="KW-0503">Monooxygenase</keyword>
<dbReference type="InterPro" id="IPR036396">
    <property type="entry name" value="Cyt_P450_sf"/>
</dbReference>
<dbReference type="GO" id="GO:0005506">
    <property type="term" value="F:iron ion binding"/>
    <property type="evidence" value="ECO:0007669"/>
    <property type="project" value="InterPro"/>
</dbReference>
<evidence type="ECO:0000256" key="4">
    <source>
        <dbReference type="ARBA" id="ARBA00023002"/>
    </source>
</evidence>
<evidence type="ECO:0000256" key="1">
    <source>
        <dbReference type="ARBA" id="ARBA00010617"/>
    </source>
</evidence>
<sequence>MDFFTIALSLLFAFTLFKAIISLTKSGKNKNLPPGPAPLPIIGSLHKLGDQPHQSLAKLAKIYGPIMSLKLGRITTVVISSSDAAKEVLQKKDLAFSSRHVPDALHAHNQFKFSVVWLPVAPQWRSLRKILNSNIFSGNRLDANQHLRCRKVEELITYCRKSSHSGDAVDIGRAAFRTSLNLLSNTIFSKDLTDPYQDSAKEFKELVGNIMVEAGKPNLVDFFPSLKKIDPQGIRHRMTIHFGKVLELFGGLINERLELKSSQKSDEKNDVLDVCLSISKENPDEIDRTHIERMCLDLFVAGTDTTSSTLEWAMAEVLRNPETLVKAKAELEEVIGKGKILAEADVSNLPYLRCIVKETLRIHPPVPFLIPRKVEMDVEACGYTVPKNSQVFVNVWAIGRDPTLWEDPLSFKPERFMASELDVRGRDFELLPFGAGRRICPGLPLAIRMVPVMLGSLVNSFNWKLDGGIAPKELDMGEKFGITLAKAQSLRAVPSPLV</sequence>
<keyword evidence="5 7" id="KW-0408">Iron</keyword>
<comment type="similarity">
    <text evidence="1 8">Belongs to the cytochrome P450 family.</text>
</comment>
<dbReference type="GO" id="GO:0016705">
    <property type="term" value="F:oxidoreductase activity, acting on paired donors, with incorporation or reduction of molecular oxygen"/>
    <property type="evidence" value="ECO:0007669"/>
    <property type="project" value="InterPro"/>
</dbReference>
<organism evidence="10">
    <name type="scientific">Lonicera japonica</name>
    <name type="common">Japanese honeysuckle</name>
    <name type="synonym">Lonicera aureoreticulata</name>
    <dbReference type="NCBI Taxonomy" id="105884"/>
    <lineage>
        <taxon>Eukaryota</taxon>
        <taxon>Viridiplantae</taxon>
        <taxon>Streptophyta</taxon>
        <taxon>Embryophyta</taxon>
        <taxon>Tracheophyta</taxon>
        <taxon>Spermatophyta</taxon>
        <taxon>Magnoliopsida</taxon>
        <taxon>eudicotyledons</taxon>
        <taxon>Gunneridae</taxon>
        <taxon>Pentapetalae</taxon>
        <taxon>asterids</taxon>
        <taxon>campanulids</taxon>
        <taxon>Dipsacales</taxon>
        <taxon>Caprifoliaceae</taxon>
        <taxon>Lonicera</taxon>
    </lineage>
</organism>
<name>U5NH25_LONJA</name>
<dbReference type="SUPFAM" id="SSF48264">
    <property type="entry name" value="Cytochrome P450"/>
    <property type="match status" value="1"/>
</dbReference>
<keyword evidence="4 8" id="KW-0560">Oxidoreductase</keyword>
<dbReference type="PANTHER" id="PTHR47950:SF4">
    <property type="entry name" value="GERANIOL 8-HYDROXYLASE-LIKE"/>
    <property type="match status" value="1"/>
</dbReference>
<evidence type="ECO:0000256" key="7">
    <source>
        <dbReference type="PIRSR" id="PIRSR602401-1"/>
    </source>
</evidence>
<dbReference type="SMR" id="U5NH25"/>
<keyword evidence="2 7" id="KW-0349">Heme</keyword>
<dbReference type="Gene3D" id="1.10.630.10">
    <property type="entry name" value="Cytochrome P450"/>
    <property type="match status" value="1"/>
</dbReference>
<accession>U5NH25</accession>
<dbReference type="EMBL" id="KF415103">
    <property type="protein sequence ID" value="AGX93050.1"/>
    <property type="molecule type" value="mRNA"/>
</dbReference>
<dbReference type="AlphaFoldDB" id="U5NH25"/>
<dbReference type="GO" id="GO:0004497">
    <property type="term" value="F:monooxygenase activity"/>
    <property type="evidence" value="ECO:0007669"/>
    <property type="project" value="UniProtKB-KW"/>
</dbReference>
<keyword evidence="3 7" id="KW-0479">Metal-binding</keyword>
<comment type="cofactor">
    <cofactor evidence="7">
        <name>heme</name>
        <dbReference type="ChEBI" id="CHEBI:30413"/>
    </cofactor>
</comment>
<proteinExistence type="evidence at transcript level"/>
<evidence type="ECO:0000256" key="5">
    <source>
        <dbReference type="ARBA" id="ARBA00023004"/>
    </source>
</evidence>
<evidence type="ECO:0000256" key="2">
    <source>
        <dbReference type="ARBA" id="ARBA00022617"/>
    </source>
</evidence>
<dbReference type="GO" id="GO:0020037">
    <property type="term" value="F:heme binding"/>
    <property type="evidence" value="ECO:0007669"/>
    <property type="project" value="InterPro"/>
</dbReference>
<dbReference type="PRINTS" id="PR00463">
    <property type="entry name" value="EP450I"/>
</dbReference>
<dbReference type="PRINTS" id="PR00385">
    <property type="entry name" value="P450"/>
</dbReference>
<dbReference type="FunFam" id="1.10.630.10:FF:000007">
    <property type="entry name" value="Cytochrome P450 76C4"/>
    <property type="match status" value="1"/>
</dbReference>
<evidence type="ECO:0000313" key="10">
    <source>
        <dbReference type="EMBL" id="AGX93050.1"/>
    </source>
</evidence>
<evidence type="ECO:0000256" key="9">
    <source>
        <dbReference type="SAM" id="SignalP"/>
    </source>
</evidence>
<feature type="chain" id="PRO_5004662958" evidence="9">
    <location>
        <begin position="27"/>
        <end position="498"/>
    </location>
</feature>